<dbReference type="PROSITE" id="PS51866">
    <property type="entry name" value="MOP"/>
    <property type="match status" value="1"/>
</dbReference>
<dbReference type="Pfam" id="PF03459">
    <property type="entry name" value="TOBE"/>
    <property type="match status" value="1"/>
</dbReference>
<keyword evidence="1 2" id="KW-0500">Molybdenum</keyword>
<keyword evidence="5" id="KW-1185">Reference proteome</keyword>
<dbReference type="InterPro" id="IPR004606">
    <property type="entry name" value="Mop_domain"/>
</dbReference>
<comment type="caution">
    <text evidence="4">The sequence shown here is derived from an EMBL/GenBank/DDBJ whole genome shotgun (WGS) entry which is preliminary data.</text>
</comment>
<dbReference type="Gene3D" id="2.40.50.100">
    <property type="match status" value="1"/>
</dbReference>
<sequence>MNRIAARLLTLQHENGVTLIEAEAQGQVFSAMLVGDKPDLAPGASVTLAFKETEVAIARNLGGEISLRNRVPALVAGLEDGSLLTRVRFEFAGQPIHAVITTGSAHRLALAPGVAVEWLVKANEMGIEC</sequence>
<name>A0ABQ2PLR1_9NEIS</name>
<evidence type="ECO:0000313" key="5">
    <source>
        <dbReference type="Proteomes" id="UP000621859"/>
    </source>
</evidence>
<protein>
    <recommendedName>
        <fullName evidence="3">Mop domain-containing protein</fullName>
    </recommendedName>
</protein>
<reference evidence="5" key="1">
    <citation type="journal article" date="2019" name="Int. J. Syst. Evol. Microbiol.">
        <title>The Global Catalogue of Microorganisms (GCM) 10K type strain sequencing project: providing services to taxonomists for standard genome sequencing and annotation.</title>
        <authorList>
            <consortium name="The Broad Institute Genomics Platform"/>
            <consortium name="The Broad Institute Genome Sequencing Center for Infectious Disease"/>
            <person name="Wu L."/>
            <person name="Ma J."/>
        </authorList>
    </citation>
    <scope>NUCLEOTIDE SEQUENCE [LARGE SCALE GENOMIC DNA]</scope>
    <source>
        <strain evidence="5">CGMCC 1.8860</strain>
    </source>
</reference>
<accession>A0ABQ2PLR1</accession>
<evidence type="ECO:0000313" key="4">
    <source>
        <dbReference type="EMBL" id="GGP26305.1"/>
    </source>
</evidence>
<dbReference type="EMBL" id="BMLY01000003">
    <property type="protein sequence ID" value="GGP26305.1"/>
    <property type="molecule type" value="Genomic_DNA"/>
</dbReference>
<proteinExistence type="predicted"/>
<evidence type="ECO:0000256" key="2">
    <source>
        <dbReference type="PROSITE-ProRule" id="PRU01213"/>
    </source>
</evidence>
<organism evidence="4 5">
    <name type="scientific">Silvimonas amylolytica</name>
    <dbReference type="NCBI Taxonomy" id="449663"/>
    <lineage>
        <taxon>Bacteria</taxon>
        <taxon>Pseudomonadati</taxon>
        <taxon>Pseudomonadota</taxon>
        <taxon>Betaproteobacteria</taxon>
        <taxon>Neisseriales</taxon>
        <taxon>Chitinibacteraceae</taxon>
        <taxon>Silvimonas</taxon>
    </lineage>
</organism>
<evidence type="ECO:0000256" key="1">
    <source>
        <dbReference type="ARBA" id="ARBA00022505"/>
    </source>
</evidence>
<dbReference type="RefSeq" id="WP_188693021.1">
    <property type="nucleotide sequence ID" value="NZ_BMLY01000003.1"/>
</dbReference>
<dbReference type="Proteomes" id="UP000621859">
    <property type="component" value="Unassembled WGS sequence"/>
</dbReference>
<feature type="domain" description="Mop" evidence="3">
    <location>
        <begin position="64"/>
        <end position="129"/>
    </location>
</feature>
<dbReference type="SUPFAM" id="SSF50331">
    <property type="entry name" value="MOP-like"/>
    <property type="match status" value="1"/>
</dbReference>
<dbReference type="InterPro" id="IPR005116">
    <property type="entry name" value="Transp-assoc_OB_typ1"/>
</dbReference>
<evidence type="ECO:0000259" key="3">
    <source>
        <dbReference type="PROSITE" id="PS51866"/>
    </source>
</evidence>
<gene>
    <name evidence="4" type="ORF">GCM10010971_21240</name>
</gene>
<dbReference type="InterPro" id="IPR008995">
    <property type="entry name" value="Mo/tungstate-bd_C_term_dom"/>
</dbReference>